<gene>
    <name evidence="1" type="ORF">K444DRAFT_34326</name>
</gene>
<dbReference type="InParanoid" id="A0A2J6T156"/>
<reference evidence="1 2" key="1">
    <citation type="submission" date="2016-04" db="EMBL/GenBank/DDBJ databases">
        <title>A degradative enzymes factory behind the ericoid mycorrhizal symbiosis.</title>
        <authorList>
            <consortium name="DOE Joint Genome Institute"/>
            <person name="Martino E."/>
            <person name="Morin E."/>
            <person name="Grelet G."/>
            <person name="Kuo A."/>
            <person name="Kohler A."/>
            <person name="Daghino S."/>
            <person name="Barry K."/>
            <person name="Choi C."/>
            <person name="Cichocki N."/>
            <person name="Clum A."/>
            <person name="Copeland A."/>
            <person name="Hainaut M."/>
            <person name="Haridas S."/>
            <person name="Labutti K."/>
            <person name="Lindquist E."/>
            <person name="Lipzen A."/>
            <person name="Khouja H.-R."/>
            <person name="Murat C."/>
            <person name="Ohm R."/>
            <person name="Olson A."/>
            <person name="Spatafora J."/>
            <person name="Veneault-Fourrey C."/>
            <person name="Henrissat B."/>
            <person name="Grigoriev I."/>
            <person name="Martin F."/>
            <person name="Perotto S."/>
        </authorList>
    </citation>
    <scope>NUCLEOTIDE SEQUENCE [LARGE SCALE GENOMIC DNA]</scope>
    <source>
        <strain evidence="1 2">E</strain>
    </source>
</reference>
<organism evidence="1 2">
    <name type="scientific">Hyaloscypha bicolor E</name>
    <dbReference type="NCBI Taxonomy" id="1095630"/>
    <lineage>
        <taxon>Eukaryota</taxon>
        <taxon>Fungi</taxon>
        <taxon>Dikarya</taxon>
        <taxon>Ascomycota</taxon>
        <taxon>Pezizomycotina</taxon>
        <taxon>Leotiomycetes</taxon>
        <taxon>Helotiales</taxon>
        <taxon>Hyaloscyphaceae</taxon>
        <taxon>Hyaloscypha</taxon>
        <taxon>Hyaloscypha bicolor</taxon>
    </lineage>
</organism>
<protein>
    <submittedName>
        <fullName evidence="1">Uncharacterized protein</fullName>
    </submittedName>
</protein>
<proteinExistence type="predicted"/>
<evidence type="ECO:0000313" key="2">
    <source>
        <dbReference type="Proteomes" id="UP000235371"/>
    </source>
</evidence>
<evidence type="ECO:0000313" key="1">
    <source>
        <dbReference type="EMBL" id="PMD56751.1"/>
    </source>
</evidence>
<dbReference type="Proteomes" id="UP000235371">
    <property type="component" value="Unassembled WGS sequence"/>
</dbReference>
<dbReference type="AlphaFoldDB" id="A0A2J6T156"/>
<dbReference type="RefSeq" id="XP_024733655.1">
    <property type="nucleotide sequence ID" value="XM_024872045.1"/>
</dbReference>
<name>A0A2J6T156_9HELO</name>
<accession>A0A2J6T156</accession>
<sequence>MQAPALRTWSTSFLRQRRNISCVLLPNLLLGLGRARRSSPRTSRLRSFTNKVPGWPSSRAVESEAAVDAKPLSSWEVSDPVRFRLVCGASTSESFPVGDMQTRSLKVIQVMGLVHVLVCGMVEGVTLQRLRWQVKKVLAKEVKVARLGTECPIFHYGLRMERKGCMQWGKCADT</sequence>
<keyword evidence="2" id="KW-1185">Reference proteome</keyword>
<dbReference type="GeneID" id="36580127"/>
<dbReference type="EMBL" id="KZ613847">
    <property type="protein sequence ID" value="PMD56751.1"/>
    <property type="molecule type" value="Genomic_DNA"/>
</dbReference>